<gene>
    <name evidence="1" type="ORF">RHSIM_Rhsim03G0096900</name>
</gene>
<accession>A0A834H9Z1</accession>
<proteinExistence type="predicted"/>
<dbReference type="AlphaFoldDB" id="A0A834H9Z1"/>
<name>A0A834H9Z1_RHOSS</name>
<evidence type="ECO:0000313" key="2">
    <source>
        <dbReference type="Proteomes" id="UP000626092"/>
    </source>
</evidence>
<protein>
    <submittedName>
        <fullName evidence="1">Uncharacterized protein</fullName>
    </submittedName>
</protein>
<sequence length="207" mass="24082">MLSLKGLEVSSLKADCTLSLVEELYMIMEDSQNMLFACQKFFSLIKKEALAKKNQRKRGKGSRSFEESNACRYIVEISTSCLEIDCEMIQNVVSNHEGKLVVQEYWVQCFEPDEFRKEEFGLRNEQMMVGEEYCPIEAEQLDETQKRDIVVKKEHEVSEEVEVYGKDISRKENRRKVVKEEAGKEGQVFDLQEQANGKVQEAQRIPY</sequence>
<comment type="caution">
    <text evidence="1">The sequence shown here is derived from an EMBL/GenBank/DDBJ whole genome shotgun (WGS) entry which is preliminary data.</text>
</comment>
<evidence type="ECO:0000313" key="1">
    <source>
        <dbReference type="EMBL" id="KAF7148460.1"/>
    </source>
</evidence>
<keyword evidence="2" id="KW-1185">Reference proteome</keyword>
<dbReference type="Proteomes" id="UP000626092">
    <property type="component" value="Unassembled WGS sequence"/>
</dbReference>
<organism evidence="1 2">
    <name type="scientific">Rhododendron simsii</name>
    <name type="common">Sims's rhododendron</name>
    <dbReference type="NCBI Taxonomy" id="118357"/>
    <lineage>
        <taxon>Eukaryota</taxon>
        <taxon>Viridiplantae</taxon>
        <taxon>Streptophyta</taxon>
        <taxon>Embryophyta</taxon>
        <taxon>Tracheophyta</taxon>
        <taxon>Spermatophyta</taxon>
        <taxon>Magnoliopsida</taxon>
        <taxon>eudicotyledons</taxon>
        <taxon>Gunneridae</taxon>
        <taxon>Pentapetalae</taxon>
        <taxon>asterids</taxon>
        <taxon>Ericales</taxon>
        <taxon>Ericaceae</taxon>
        <taxon>Ericoideae</taxon>
        <taxon>Rhodoreae</taxon>
        <taxon>Rhododendron</taxon>
    </lineage>
</organism>
<dbReference type="EMBL" id="WJXA01000003">
    <property type="protein sequence ID" value="KAF7148460.1"/>
    <property type="molecule type" value="Genomic_DNA"/>
</dbReference>
<reference evidence="1" key="1">
    <citation type="submission" date="2019-11" db="EMBL/GenBank/DDBJ databases">
        <authorList>
            <person name="Liu Y."/>
            <person name="Hou J."/>
            <person name="Li T.-Q."/>
            <person name="Guan C.-H."/>
            <person name="Wu X."/>
            <person name="Wu H.-Z."/>
            <person name="Ling F."/>
            <person name="Zhang R."/>
            <person name="Shi X.-G."/>
            <person name="Ren J.-P."/>
            <person name="Chen E.-F."/>
            <person name="Sun J.-M."/>
        </authorList>
    </citation>
    <scope>NUCLEOTIDE SEQUENCE</scope>
    <source>
        <strain evidence="1">Adult_tree_wgs_1</strain>
        <tissue evidence="1">Leaves</tissue>
    </source>
</reference>